<dbReference type="Proteomes" id="UP000585474">
    <property type="component" value="Unassembled WGS sequence"/>
</dbReference>
<reference evidence="3" key="1">
    <citation type="submission" date="2019-07" db="EMBL/GenBank/DDBJ databases">
        <title>De Novo Assembly of kiwifruit Actinidia rufa.</title>
        <authorList>
            <person name="Sugita-Konishi S."/>
            <person name="Sato K."/>
            <person name="Mori E."/>
            <person name="Abe Y."/>
            <person name="Kisaki G."/>
            <person name="Hamano K."/>
            <person name="Suezawa K."/>
            <person name="Otani M."/>
            <person name="Fukuda T."/>
            <person name="Manabe T."/>
            <person name="Gomi K."/>
            <person name="Tabuchi M."/>
            <person name="Akimitsu K."/>
            <person name="Kataoka I."/>
        </authorList>
    </citation>
    <scope>NUCLEOTIDE SEQUENCE [LARGE SCALE GENOMIC DNA]</scope>
    <source>
        <strain evidence="3">cv. Fuchu</strain>
    </source>
</reference>
<dbReference type="GO" id="GO:0006508">
    <property type="term" value="P:proteolysis"/>
    <property type="evidence" value="ECO:0007669"/>
    <property type="project" value="UniProtKB-KW"/>
</dbReference>
<protein>
    <submittedName>
        <fullName evidence="2">Ubiquitin-specific protease 16</fullName>
    </submittedName>
</protein>
<feature type="transmembrane region" description="Helical" evidence="1">
    <location>
        <begin position="6"/>
        <end position="27"/>
    </location>
</feature>
<evidence type="ECO:0000313" key="3">
    <source>
        <dbReference type="Proteomes" id="UP000585474"/>
    </source>
</evidence>
<sequence length="102" mass="11416">MPVGGDLGFSYLVLVVLFVGPVVGLVVRRKLRISVARREEVKRLLVLASEEAARAELEATIGYDIQQEIISRPLQNQCAVCFFPTTKLCARCKAVRYWYGNS</sequence>
<evidence type="ECO:0000313" key="2">
    <source>
        <dbReference type="EMBL" id="GFS44028.1"/>
    </source>
</evidence>
<dbReference type="OrthoDB" id="1727821at2759"/>
<keyword evidence="1" id="KW-0812">Transmembrane</keyword>
<proteinExistence type="predicted"/>
<organism evidence="2 3">
    <name type="scientific">Actinidia rufa</name>
    <dbReference type="NCBI Taxonomy" id="165716"/>
    <lineage>
        <taxon>Eukaryota</taxon>
        <taxon>Viridiplantae</taxon>
        <taxon>Streptophyta</taxon>
        <taxon>Embryophyta</taxon>
        <taxon>Tracheophyta</taxon>
        <taxon>Spermatophyta</taxon>
        <taxon>Magnoliopsida</taxon>
        <taxon>eudicotyledons</taxon>
        <taxon>Gunneridae</taxon>
        <taxon>Pentapetalae</taxon>
        <taxon>asterids</taxon>
        <taxon>Ericales</taxon>
        <taxon>Actinidiaceae</taxon>
        <taxon>Actinidia</taxon>
    </lineage>
</organism>
<dbReference type="EMBL" id="BJWL01000431">
    <property type="protein sequence ID" value="GFS44028.1"/>
    <property type="molecule type" value="Genomic_DNA"/>
</dbReference>
<keyword evidence="3" id="KW-1185">Reference proteome</keyword>
<keyword evidence="2" id="KW-0645">Protease</keyword>
<accession>A0A7J0DWF2</accession>
<dbReference type="AlphaFoldDB" id="A0A7J0DWF2"/>
<dbReference type="GO" id="GO:0008233">
    <property type="term" value="F:peptidase activity"/>
    <property type="evidence" value="ECO:0007669"/>
    <property type="project" value="UniProtKB-KW"/>
</dbReference>
<keyword evidence="1" id="KW-0472">Membrane</keyword>
<evidence type="ECO:0000256" key="1">
    <source>
        <dbReference type="SAM" id="Phobius"/>
    </source>
</evidence>
<gene>
    <name evidence="2" type="ORF">Acr_00g0088160</name>
</gene>
<keyword evidence="1" id="KW-1133">Transmembrane helix</keyword>
<name>A0A7J0DWF2_9ERIC</name>
<comment type="caution">
    <text evidence="2">The sequence shown here is derived from an EMBL/GenBank/DDBJ whole genome shotgun (WGS) entry which is preliminary data.</text>
</comment>
<keyword evidence="2" id="KW-0378">Hydrolase</keyword>